<keyword evidence="5" id="KW-0449">Lipoprotein</keyword>
<dbReference type="GO" id="GO:0005886">
    <property type="term" value="C:plasma membrane"/>
    <property type="evidence" value="ECO:0007669"/>
    <property type="project" value="UniProtKB-SubCell"/>
</dbReference>
<dbReference type="Pfam" id="PF11838">
    <property type="entry name" value="ERAP1_C"/>
    <property type="match status" value="1"/>
</dbReference>
<evidence type="ECO:0000256" key="3">
    <source>
        <dbReference type="ARBA" id="ARBA00010136"/>
    </source>
</evidence>
<evidence type="ECO:0000256" key="2">
    <source>
        <dbReference type="ARBA" id="ARBA00004609"/>
    </source>
</evidence>
<evidence type="ECO:0000256" key="4">
    <source>
        <dbReference type="ARBA" id="ARBA00022475"/>
    </source>
</evidence>
<dbReference type="Pfam" id="PF01433">
    <property type="entry name" value="Peptidase_M1"/>
    <property type="match status" value="1"/>
</dbReference>
<dbReference type="Gene3D" id="1.10.390.10">
    <property type="entry name" value="Neutral Protease Domain 2"/>
    <property type="match status" value="1"/>
</dbReference>
<keyword evidence="4" id="KW-1003">Cell membrane</keyword>
<dbReference type="GO" id="GO:0043171">
    <property type="term" value="P:peptide catabolic process"/>
    <property type="evidence" value="ECO:0007669"/>
    <property type="project" value="TreeGrafter"/>
</dbReference>
<keyword evidence="6" id="KW-0479">Metal-binding</keyword>
<dbReference type="GO" id="GO:0070006">
    <property type="term" value="F:metalloaminopeptidase activity"/>
    <property type="evidence" value="ECO:0007669"/>
    <property type="project" value="TreeGrafter"/>
</dbReference>
<feature type="domain" description="Peptidase M1 membrane alanine aminopeptidase" evidence="12">
    <location>
        <begin position="6"/>
        <end position="44"/>
    </location>
</feature>
<dbReference type="InterPro" id="IPR050344">
    <property type="entry name" value="Peptidase_M1_aminopeptidases"/>
</dbReference>
<accession>A0A8X6WQD8</accession>
<dbReference type="Gene3D" id="2.60.40.1910">
    <property type="match status" value="1"/>
</dbReference>
<keyword evidence="8" id="KW-0378">Hydrolase</keyword>
<dbReference type="EMBL" id="BMAV01001310">
    <property type="protein sequence ID" value="GFY39305.1"/>
    <property type="molecule type" value="Genomic_DNA"/>
</dbReference>
<keyword evidence="5" id="KW-0336">GPI-anchor</keyword>
<evidence type="ECO:0000256" key="9">
    <source>
        <dbReference type="ARBA" id="ARBA00023049"/>
    </source>
</evidence>
<proteinExistence type="inferred from homology"/>
<keyword evidence="9" id="KW-0482">Metalloprotease</keyword>
<evidence type="ECO:0000256" key="6">
    <source>
        <dbReference type="ARBA" id="ARBA00022723"/>
    </source>
</evidence>
<evidence type="ECO:0000256" key="1">
    <source>
        <dbReference type="ARBA" id="ARBA00001947"/>
    </source>
</evidence>
<dbReference type="GO" id="GO:0008270">
    <property type="term" value="F:zinc ion binding"/>
    <property type="evidence" value="ECO:0007669"/>
    <property type="project" value="InterPro"/>
</dbReference>
<dbReference type="InterPro" id="IPR024571">
    <property type="entry name" value="ERAP1-like_C_dom"/>
</dbReference>
<dbReference type="GO" id="GO:0006508">
    <property type="term" value="P:proteolysis"/>
    <property type="evidence" value="ECO:0007669"/>
    <property type="project" value="TreeGrafter"/>
</dbReference>
<evidence type="ECO:0000259" key="13">
    <source>
        <dbReference type="Pfam" id="PF11838"/>
    </source>
</evidence>
<dbReference type="GO" id="GO:0005615">
    <property type="term" value="C:extracellular space"/>
    <property type="evidence" value="ECO:0007669"/>
    <property type="project" value="TreeGrafter"/>
</dbReference>
<evidence type="ECO:0000256" key="8">
    <source>
        <dbReference type="ARBA" id="ARBA00022801"/>
    </source>
</evidence>
<keyword evidence="14" id="KW-0645">Protease</keyword>
<keyword evidence="7" id="KW-0732">Signal</keyword>
<evidence type="ECO:0000256" key="5">
    <source>
        <dbReference type="ARBA" id="ARBA00022622"/>
    </source>
</evidence>
<evidence type="ECO:0000259" key="12">
    <source>
        <dbReference type="Pfam" id="PF01433"/>
    </source>
</evidence>
<reference evidence="14" key="1">
    <citation type="submission" date="2020-08" db="EMBL/GenBank/DDBJ databases">
        <title>Multicomponent nature underlies the extraordinary mechanical properties of spider dragline silk.</title>
        <authorList>
            <person name="Kono N."/>
            <person name="Nakamura H."/>
            <person name="Mori M."/>
            <person name="Yoshida Y."/>
            <person name="Ohtoshi R."/>
            <person name="Malay A.D."/>
            <person name="Moran D.A.P."/>
            <person name="Tomita M."/>
            <person name="Numata K."/>
            <person name="Arakawa K."/>
        </authorList>
    </citation>
    <scope>NUCLEOTIDE SEQUENCE</scope>
</reference>
<protein>
    <submittedName>
        <fullName evidence="14">Aminopeptidase Ey</fullName>
    </submittedName>
</protein>
<comment type="caution">
    <text evidence="14">The sequence shown here is derived from an EMBL/GenBank/DDBJ whole genome shotgun (WGS) entry which is preliminary data.</text>
</comment>
<keyword evidence="14" id="KW-0031">Aminopeptidase</keyword>
<evidence type="ECO:0000313" key="15">
    <source>
        <dbReference type="Proteomes" id="UP000886998"/>
    </source>
</evidence>
<dbReference type="Proteomes" id="UP000886998">
    <property type="component" value="Unassembled WGS sequence"/>
</dbReference>
<dbReference type="GO" id="GO:0042277">
    <property type="term" value="F:peptide binding"/>
    <property type="evidence" value="ECO:0007669"/>
    <property type="project" value="TreeGrafter"/>
</dbReference>
<keyword evidence="11" id="KW-0325">Glycoprotein</keyword>
<keyword evidence="10" id="KW-0472">Membrane</keyword>
<dbReference type="OrthoDB" id="510539at2759"/>
<comment type="cofactor">
    <cofactor evidence="1">
        <name>Zn(2+)</name>
        <dbReference type="ChEBI" id="CHEBI:29105"/>
    </cofactor>
</comment>
<comment type="similarity">
    <text evidence="3">Belongs to the peptidase M1 family.</text>
</comment>
<sequence>MGAAVHAEEVLEAFDEISYLKGGAIVRMLQNFIGEENFKKGLKWNRNKQGIKQIMTTWTSQSGYPVVKFERNYENRTAEITQKPFSLELDDEEESIKVLDERLWSVPVMYTDGSELDWSTKTDFWLTSKSDVVKNLPNESTWIIANVQQVGYYRANYDADNWNLILEQLLENHTKIHVINRAQILNDILNLARSDEVDYALALNMTKYLFFETEYLPWQAAFTAFKYLDIMLAKTPGHDEFKASAIIKVES</sequence>
<dbReference type="FunFam" id="2.60.40.1910:FF:000008">
    <property type="entry name" value="Aminopeptidase"/>
    <property type="match status" value="1"/>
</dbReference>
<dbReference type="InterPro" id="IPR027268">
    <property type="entry name" value="Peptidase_M4/M1_CTD_sf"/>
</dbReference>
<dbReference type="PANTHER" id="PTHR11533">
    <property type="entry name" value="PROTEASE M1 ZINC METALLOPROTEASE"/>
    <property type="match status" value="1"/>
</dbReference>
<dbReference type="AlphaFoldDB" id="A0A8X6WQD8"/>
<keyword evidence="15" id="KW-1185">Reference proteome</keyword>
<comment type="subcellular location">
    <subcellularLocation>
        <location evidence="2">Cell membrane</location>
        <topology evidence="2">Lipid-anchor</topology>
        <topology evidence="2">GPI-anchor</topology>
    </subcellularLocation>
</comment>
<organism evidence="14 15">
    <name type="scientific">Trichonephila inaurata madagascariensis</name>
    <dbReference type="NCBI Taxonomy" id="2747483"/>
    <lineage>
        <taxon>Eukaryota</taxon>
        <taxon>Metazoa</taxon>
        <taxon>Ecdysozoa</taxon>
        <taxon>Arthropoda</taxon>
        <taxon>Chelicerata</taxon>
        <taxon>Arachnida</taxon>
        <taxon>Araneae</taxon>
        <taxon>Araneomorphae</taxon>
        <taxon>Entelegynae</taxon>
        <taxon>Araneoidea</taxon>
        <taxon>Nephilidae</taxon>
        <taxon>Trichonephila</taxon>
        <taxon>Trichonephila inaurata</taxon>
    </lineage>
</organism>
<name>A0A8X6WQD8_9ARAC</name>
<dbReference type="Gene3D" id="1.25.50.20">
    <property type="match status" value="1"/>
</dbReference>
<evidence type="ECO:0000313" key="14">
    <source>
        <dbReference type="EMBL" id="GFY39305.1"/>
    </source>
</evidence>
<dbReference type="PANTHER" id="PTHR11533:SF294">
    <property type="entry name" value="THYROTROPIN-RELEASING HORMONE-DEGRADING ECTOENZYME"/>
    <property type="match status" value="1"/>
</dbReference>
<feature type="domain" description="ERAP1-like C-terminal" evidence="13">
    <location>
        <begin position="142"/>
        <end position="243"/>
    </location>
</feature>
<evidence type="ECO:0000256" key="7">
    <source>
        <dbReference type="ARBA" id="ARBA00022729"/>
    </source>
</evidence>
<dbReference type="GO" id="GO:0005737">
    <property type="term" value="C:cytoplasm"/>
    <property type="evidence" value="ECO:0007669"/>
    <property type="project" value="TreeGrafter"/>
</dbReference>
<evidence type="ECO:0000256" key="10">
    <source>
        <dbReference type="ARBA" id="ARBA00023136"/>
    </source>
</evidence>
<dbReference type="GO" id="GO:0098552">
    <property type="term" value="C:side of membrane"/>
    <property type="evidence" value="ECO:0007669"/>
    <property type="project" value="UniProtKB-KW"/>
</dbReference>
<dbReference type="InterPro" id="IPR014782">
    <property type="entry name" value="Peptidase_M1_dom"/>
</dbReference>
<dbReference type="SUPFAM" id="SSF55486">
    <property type="entry name" value="Metalloproteases ('zincins'), catalytic domain"/>
    <property type="match status" value="1"/>
</dbReference>
<gene>
    <name evidence="14" type="primary">ANPEP</name>
    <name evidence="14" type="ORF">TNIN_234701</name>
</gene>
<evidence type="ECO:0000256" key="11">
    <source>
        <dbReference type="ARBA" id="ARBA00023180"/>
    </source>
</evidence>